<accession>A0ABD3AVD8</accession>
<sequence length="127" mass="14983">MEARRKALEVKAEKLNNEKTDLIEMNNKLLDKVLEEKHRARECRTNWNIECNAQEHKIKEQDMEMRELKRTLNEAEEGLRIQESNDRLNPLALATVGDNKEEKDPKKVIEVEKVMVKVEEEVDVEDN</sequence>
<protein>
    <submittedName>
        <fullName evidence="2">Uncharacterized protein</fullName>
    </submittedName>
</protein>
<gene>
    <name evidence="2" type="ORF">ACH5RR_003517</name>
</gene>
<dbReference type="Proteomes" id="UP001630127">
    <property type="component" value="Unassembled WGS sequence"/>
</dbReference>
<evidence type="ECO:0000313" key="2">
    <source>
        <dbReference type="EMBL" id="KAL3535056.1"/>
    </source>
</evidence>
<dbReference type="EMBL" id="JBJUIK010000002">
    <property type="protein sequence ID" value="KAL3535056.1"/>
    <property type="molecule type" value="Genomic_DNA"/>
</dbReference>
<comment type="caution">
    <text evidence="2">The sequence shown here is derived from an EMBL/GenBank/DDBJ whole genome shotgun (WGS) entry which is preliminary data.</text>
</comment>
<keyword evidence="3" id="KW-1185">Reference proteome</keyword>
<evidence type="ECO:0000313" key="3">
    <source>
        <dbReference type="Proteomes" id="UP001630127"/>
    </source>
</evidence>
<reference evidence="2 3" key="1">
    <citation type="submission" date="2024-11" db="EMBL/GenBank/DDBJ databases">
        <title>A near-complete genome assembly of Cinchona calisaya.</title>
        <authorList>
            <person name="Lian D.C."/>
            <person name="Zhao X.W."/>
            <person name="Wei L."/>
        </authorList>
    </citation>
    <scope>NUCLEOTIDE SEQUENCE [LARGE SCALE GENOMIC DNA]</scope>
    <source>
        <tissue evidence="2">Nenye</tissue>
    </source>
</reference>
<name>A0ABD3AVD8_9GENT</name>
<keyword evidence="1" id="KW-0175">Coiled coil</keyword>
<organism evidence="2 3">
    <name type="scientific">Cinchona calisaya</name>
    <dbReference type="NCBI Taxonomy" id="153742"/>
    <lineage>
        <taxon>Eukaryota</taxon>
        <taxon>Viridiplantae</taxon>
        <taxon>Streptophyta</taxon>
        <taxon>Embryophyta</taxon>
        <taxon>Tracheophyta</taxon>
        <taxon>Spermatophyta</taxon>
        <taxon>Magnoliopsida</taxon>
        <taxon>eudicotyledons</taxon>
        <taxon>Gunneridae</taxon>
        <taxon>Pentapetalae</taxon>
        <taxon>asterids</taxon>
        <taxon>lamiids</taxon>
        <taxon>Gentianales</taxon>
        <taxon>Rubiaceae</taxon>
        <taxon>Cinchonoideae</taxon>
        <taxon>Cinchoneae</taxon>
        <taxon>Cinchona</taxon>
    </lineage>
</organism>
<feature type="coiled-coil region" evidence="1">
    <location>
        <begin position="5"/>
        <end position="85"/>
    </location>
</feature>
<proteinExistence type="predicted"/>
<dbReference type="AlphaFoldDB" id="A0ABD3AVD8"/>
<evidence type="ECO:0000256" key="1">
    <source>
        <dbReference type="SAM" id="Coils"/>
    </source>
</evidence>